<keyword evidence="4 14" id="KW-0560">Oxidoreductase</keyword>
<dbReference type="OrthoDB" id="3567264at2"/>
<comment type="catalytic activity">
    <reaction evidence="10">
        <text>2-deoxy-scyllo-inosamine + NAD(+) = 3-amino-2,3-dideoxy-scyllo-inosose + NADH + H(+)</text>
        <dbReference type="Rhea" id="RHEA:33883"/>
        <dbReference type="ChEBI" id="CHEBI:15378"/>
        <dbReference type="ChEBI" id="CHEBI:57540"/>
        <dbReference type="ChEBI" id="CHEBI:57945"/>
        <dbReference type="ChEBI" id="CHEBI:65002"/>
        <dbReference type="ChEBI" id="CHEBI:65003"/>
        <dbReference type="EC" id="1.1.1.329"/>
    </reaction>
</comment>
<proteinExistence type="inferred from homology"/>
<dbReference type="PANTHER" id="PTHR43401">
    <property type="entry name" value="L-THREONINE 3-DEHYDROGENASE"/>
    <property type="match status" value="1"/>
</dbReference>
<dbReference type="PROSITE" id="PS00059">
    <property type="entry name" value="ADH_ZINC"/>
    <property type="match status" value="1"/>
</dbReference>
<comment type="similarity">
    <text evidence="7">Belongs to the zinc-containing alcohol dehydrogenase family. DOIA dehydrogenase subfamily.</text>
</comment>
<dbReference type="InterPro" id="IPR002328">
    <property type="entry name" value="ADH_Zn_CS"/>
</dbReference>
<dbReference type="InterPro" id="IPR011032">
    <property type="entry name" value="GroES-like_sf"/>
</dbReference>
<dbReference type="RefSeq" id="WP_120719474.1">
    <property type="nucleotide sequence ID" value="NZ_CP032698.1"/>
</dbReference>
<evidence type="ECO:0000256" key="10">
    <source>
        <dbReference type="ARBA" id="ARBA00048685"/>
    </source>
</evidence>
<dbReference type="AlphaFoldDB" id="A0A387H6G1"/>
<evidence type="ECO:0000313" key="14">
    <source>
        <dbReference type="EMBL" id="AYG78131.1"/>
    </source>
</evidence>
<dbReference type="Pfam" id="PF00107">
    <property type="entry name" value="ADH_zinc_N"/>
    <property type="match status" value="1"/>
</dbReference>
<dbReference type="InterPro" id="IPR013154">
    <property type="entry name" value="ADH-like_N"/>
</dbReference>
<dbReference type="InterPro" id="IPR036291">
    <property type="entry name" value="NAD(P)-bd_dom_sf"/>
</dbReference>
<dbReference type="EC" id="1.1.1.329" evidence="8"/>
<reference evidence="14 15" key="1">
    <citation type="submission" date="2018-10" db="EMBL/GenBank/DDBJ databases">
        <title>Relationship between Morphology and Antimicrobial Activity in Streptomyces.</title>
        <authorList>
            <person name="Kang H.J."/>
            <person name="Kim S.B."/>
        </authorList>
    </citation>
    <scope>NUCLEOTIDE SEQUENCE [LARGE SCALE GENOMIC DNA]</scope>
    <source>
        <strain evidence="14 15">BH38</strain>
    </source>
</reference>
<comment type="function">
    <text evidence="5">Catalyzes the oxidation of 2-deoxy-scyllo-inosamine (DOIA) with NAD(+) or NADP(+), forming 3-amino-2,3-dideoxy-scyllo-inosose (amino-DOI).</text>
</comment>
<keyword evidence="2 12" id="KW-0479">Metal-binding</keyword>
<evidence type="ECO:0000256" key="7">
    <source>
        <dbReference type="ARBA" id="ARBA00038004"/>
    </source>
</evidence>
<keyword evidence="3 12" id="KW-0862">Zinc</keyword>
<dbReference type="KEGG" id="shun:DWB77_00238"/>
<protein>
    <recommendedName>
        <fullName evidence="9">2-deoxy-scyllo-inosamine dehydrogenase</fullName>
        <ecNumber evidence="8">1.1.1.329</ecNumber>
    </recommendedName>
</protein>
<name>A0A387H6G1_9ACTN</name>
<dbReference type="Gene3D" id="3.90.180.10">
    <property type="entry name" value="Medium-chain alcohol dehydrogenases, catalytic domain"/>
    <property type="match status" value="1"/>
</dbReference>
<dbReference type="SUPFAM" id="SSF50129">
    <property type="entry name" value="GroES-like"/>
    <property type="match status" value="1"/>
</dbReference>
<evidence type="ECO:0000256" key="8">
    <source>
        <dbReference type="ARBA" id="ARBA00039102"/>
    </source>
</evidence>
<evidence type="ECO:0000256" key="1">
    <source>
        <dbReference type="ARBA" id="ARBA00001947"/>
    </source>
</evidence>
<dbReference type="InterPro" id="IPR020843">
    <property type="entry name" value="ER"/>
</dbReference>
<dbReference type="EMBL" id="CP032698">
    <property type="protein sequence ID" value="AYG78131.1"/>
    <property type="molecule type" value="Genomic_DNA"/>
</dbReference>
<evidence type="ECO:0000256" key="11">
    <source>
        <dbReference type="ARBA" id="ARBA00049085"/>
    </source>
</evidence>
<evidence type="ECO:0000313" key="15">
    <source>
        <dbReference type="Proteomes" id="UP000271554"/>
    </source>
</evidence>
<dbReference type="PANTHER" id="PTHR43401:SF2">
    <property type="entry name" value="L-THREONINE 3-DEHYDROGENASE"/>
    <property type="match status" value="1"/>
</dbReference>
<evidence type="ECO:0000256" key="9">
    <source>
        <dbReference type="ARBA" id="ARBA00039387"/>
    </source>
</evidence>
<comment type="pathway">
    <text evidence="6">Metabolic intermediate biosynthesis; 2-deoxystreptamine biosynthesis; 2-deoxystreptamine from D-glucose 6-phosphate: step 3/4.</text>
</comment>
<comment type="catalytic activity">
    <reaction evidence="11">
        <text>2-deoxy-scyllo-inosamine + NADP(+) = 3-amino-2,3-dideoxy-scyllo-inosose + NADPH + H(+)</text>
        <dbReference type="Rhea" id="RHEA:33879"/>
        <dbReference type="ChEBI" id="CHEBI:15378"/>
        <dbReference type="ChEBI" id="CHEBI:57783"/>
        <dbReference type="ChEBI" id="CHEBI:58349"/>
        <dbReference type="ChEBI" id="CHEBI:65002"/>
        <dbReference type="ChEBI" id="CHEBI:65003"/>
        <dbReference type="EC" id="1.1.1.329"/>
    </reaction>
</comment>
<dbReference type="GO" id="GO:0016491">
    <property type="term" value="F:oxidoreductase activity"/>
    <property type="evidence" value="ECO:0007669"/>
    <property type="project" value="UniProtKB-KW"/>
</dbReference>
<keyword evidence="15" id="KW-1185">Reference proteome</keyword>
<feature type="domain" description="Enoyl reductase (ER)" evidence="13">
    <location>
        <begin position="12"/>
        <end position="359"/>
    </location>
</feature>
<dbReference type="GO" id="GO:0008270">
    <property type="term" value="F:zinc ion binding"/>
    <property type="evidence" value="ECO:0007669"/>
    <property type="project" value="InterPro"/>
</dbReference>
<comment type="cofactor">
    <cofactor evidence="1 12">
        <name>Zn(2+)</name>
        <dbReference type="ChEBI" id="CHEBI:29105"/>
    </cofactor>
</comment>
<dbReference type="Pfam" id="PF08240">
    <property type="entry name" value="ADH_N"/>
    <property type="match status" value="1"/>
</dbReference>
<evidence type="ECO:0000256" key="2">
    <source>
        <dbReference type="ARBA" id="ARBA00022723"/>
    </source>
</evidence>
<evidence type="ECO:0000259" key="13">
    <source>
        <dbReference type="SMART" id="SM00829"/>
    </source>
</evidence>
<gene>
    <name evidence="14" type="primary">gutB</name>
    <name evidence="14" type="ORF">DWB77_00238</name>
</gene>
<evidence type="ECO:0000256" key="3">
    <source>
        <dbReference type="ARBA" id="ARBA00022833"/>
    </source>
</evidence>
<sequence length="376" mass="40294">MSTMQAVTAHAGSAEIHLETLPIPELGAQDVLVRVAAAGLAPGMLTLLSRGAFRHLPTVLGHEAAGTITTVGSEAQANGWAPGQRIRVHPQLNCRTCAACTTDRDMLCAQQAMIGHAAFGPAPMPLYERYHDGGLAEYIRVPHWLLDPLPDNVSFDLGAKVHDLANALRALKLAALRPGSTLVVTAATGTMGTATIKLAPYFGIARLILVGRSRARLDAVSRLAGALPTDTVALEELDTDWTTESGLTTRLRHLLPQGADAVLDYTPDGPTTWQATAALAPGATMVHMGGNPTPCPFPALTLMTNCWRLVGTRSCTRSDVHEVLRLMETGLLQAENLITHRYPLTEVRSALHMLQTRTEPMWMAVINPSEAPQQRS</sequence>
<dbReference type="Proteomes" id="UP000271554">
    <property type="component" value="Chromosome"/>
</dbReference>
<accession>A0A387H6G1</accession>
<organism evidence="14 15">
    <name type="scientific">Streptomyces hundungensis</name>
    <dbReference type="NCBI Taxonomy" id="1077946"/>
    <lineage>
        <taxon>Bacteria</taxon>
        <taxon>Bacillati</taxon>
        <taxon>Actinomycetota</taxon>
        <taxon>Actinomycetes</taxon>
        <taxon>Kitasatosporales</taxon>
        <taxon>Streptomycetaceae</taxon>
        <taxon>Streptomyces</taxon>
    </lineage>
</organism>
<dbReference type="SUPFAM" id="SSF51735">
    <property type="entry name" value="NAD(P)-binding Rossmann-fold domains"/>
    <property type="match status" value="1"/>
</dbReference>
<evidence type="ECO:0000256" key="6">
    <source>
        <dbReference type="ARBA" id="ARBA00037908"/>
    </source>
</evidence>
<evidence type="ECO:0000256" key="4">
    <source>
        <dbReference type="ARBA" id="ARBA00023002"/>
    </source>
</evidence>
<evidence type="ECO:0000256" key="12">
    <source>
        <dbReference type="RuleBase" id="RU361277"/>
    </source>
</evidence>
<dbReference type="InterPro" id="IPR050129">
    <property type="entry name" value="Zn_alcohol_dh"/>
</dbReference>
<dbReference type="SMART" id="SM00829">
    <property type="entry name" value="PKS_ER"/>
    <property type="match status" value="1"/>
</dbReference>
<dbReference type="InterPro" id="IPR013149">
    <property type="entry name" value="ADH-like_C"/>
</dbReference>
<evidence type="ECO:0000256" key="5">
    <source>
        <dbReference type="ARBA" id="ARBA00037678"/>
    </source>
</evidence>